<comment type="caution">
    <text evidence="11">The sequence shown here is derived from an EMBL/GenBank/DDBJ whole genome shotgun (WGS) entry which is preliminary data.</text>
</comment>
<dbReference type="GO" id="GO:0000049">
    <property type="term" value="F:tRNA binding"/>
    <property type="evidence" value="ECO:0007669"/>
    <property type="project" value="TreeGrafter"/>
</dbReference>
<comment type="catalytic activity">
    <reaction evidence="8">
        <text>guanosine(9) in tRNA + S-adenosyl-L-methionine = N(1)-methylguanosine(9) in tRNA + S-adenosyl-L-homocysteine + H(+)</text>
        <dbReference type="Rhea" id="RHEA:43156"/>
        <dbReference type="Rhea" id="RHEA-COMP:10367"/>
        <dbReference type="Rhea" id="RHEA-COMP:10368"/>
        <dbReference type="ChEBI" id="CHEBI:15378"/>
        <dbReference type="ChEBI" id="CHEBI:57856"/>
        <dbReference type="ChEBI" id="CHEBI:59789"/>
        <dbReference type="ChEBI" id="CHEBI:73542"/>
        <dbReference type="ChEBI" id="CHEBI:74269"/>
        <dbReference type="EC" id="2.1.1.221"/>
    </reaction>
</comment>
<dbReference type="EC" id="2.1.1.221" evidence="1"/>
<dbReference type="PANTHER" id="PTHR13563">
    <property type="entry name" value="TRNA (GUANINE-9-) METHYLTRANSFERASE"/>
    <property type="match status" value="1"/>
</dbReference>
<evidence type="ECO:0000256" key="2">
    <source>
        <dbReference type="ARBA" id="ARBA00020451"/>
    </source>
</evidence>
<organism evidence="11 12">
    <name type="scientific">Apiotrichum porosum</name>
    <dbReference type="NCBI Taxonomy" id="105984"/>
    <lineage>
        <taxon>Eukaryota</taxon>
        <taxon>Fungi</taxon>
        <taxon>Dikarya</taxon>
        <taxon>Basidiomycota</taxon>
        <taxon>Agaricomycotina</taxon>
        <taxon>Tremellomycetes</taxon>
        <taxon>Trichosporonales</taxon>
        <taxon>Trichosporonaceae</taxon>
        <taxon>Apiotrichum</taxon>
    </lineage>
</organism>
<keyword evidence="5" id="KW-0949">S-adenosyl-L-methionine</keyword>
<evidence type="ECO:0000256" key="5">
    <source>
        <dbReference type="ARBA" id="ARBA00022691"/>
    </source>
</evidence>
<dbReference type="PROSITE" id="PS51675">
    <property type="entry name" value="SAM_MT_TRM10"/>
    <property type="match status" value="1"/>
</dbReference>
<keyword evidence="3 11" id="KW-0489">Methyltransferase</keyword>
<dbReference type="GO" id="GO:0005634">
    <property type="term" value="C:nucleus"/>
    <property type="evidence" value="ECO:0007669"/>
    <property type="project" value="TreeGrafter"/>
</dbReference>
<dbReference type="Proteomes" id="UP000279236">
    <property type="component" value="Unassembled WGS sequence"/>
</dbReference>
<sequence length="401" mass="43510">MEAVQNPLLDTTPETPVAGPSTAPTAPAEGAAPLSKNAQKRAAKRAHYESVKLEKRAAEKIRRRERQAYLTEGYAAGTLSTEDAALVDRQRALKRARKASSRGSDAAFGGAVVVDLGFDELMTDQEISSMNSQLGYVYSINRTSKVPFGAVLHTGFGPTKSPRLWEKMAKSTWNRWSRMHFWEEDIDLLAKVMKEGAEAKVDGAAEVDGDAGAAVKGPVDLGPTDTKNINPDELIPFLSGPNLPPSIPATHKLVYLSADADEELTTLADDEVYIIGGIVDRNRHKNKADRMGIRTARLPIGTYLADLPTRKVLTVNQVFEILTQYLALKDWAAAFEAVIPQRKYFSGKSEKSKANKAKGAAGDAEGDGDEDEDEDEAEEDDEESAANGQMDVDDEEAAMNA</sequence>
<evidence type="ECO:0000256" key="6">
    <source>
        <dbReference type="ARBA" id="ARBA00031792"/>
    </source>
</evidence>
<dbReference type="CDD" id="cd18089">
    <property type="entry name" value="SPOUT_Trm10-like"/>
    <property type="match status" value="1"/>
</dbReference>
<dbReference type="PANTHER" id="PTHR13563:SF13">
    <property type="entry name" value="TRNA METHYLTRANSFERASE 10 HOMOLOG A"/>
    <property type="match status" value="1"/>
</dbReference>
<evidence type="ECO:0000256" key="3">
    <source>
        <dbReference type="ARBA" id="ARBA00022603"/>
    </source>
</evidence>
<dbReference type="InterPro" id="IPR007356">
    <property type="entry name" value="tRNA_m1G_MeTrfase_euk"/>
</dbReference>
<dbReference type="EMBL" id="RSCE01000002">
    <property type="protein sequence ID" value="RSH85825.1"/>
    <property type="molecule type" value="Genomic_DNA"/>
</dbReference>
<dbReference type="GO" id="GO:0052905">
    <property type="term" value="F:tRNA (guanosine(9)-N1)-methyltransferase activity"/>
    <property type="evidence" value="ECO:0007669"/>
    <property type="project" value="UniProtKB-EC"/>
</dbReference>
<dbReference type="InterPro" id="IPR028564">
    <property type="entry name" value="MT_TRM10-typ"/>
</dbReference>
<name>A0A427Y425_9TREE</name>
<protein>
    <recommendedName>
        <fullName evidence="2">tRNA (guanine(9)-N1)-methyltransferase</fullName>
        <ecNumber evidence="1">2.1.1.221</ecNumber>
    </recommendedName>
    <alternativeName>
        <fullName evidence="7">tRNA methyltransferase 10</fullName>
    </alternativeName>
    <alternativeName>
        <fullName evidence="6">tRNA(m1G9)-methyltransferase</fullName>
    </alternativeName>
</protein>
<feature type="compositionally biased region" description="Acidic residues" evidence="9">
    <location>
        <begin position="364"/>
        <end position="384"/>
    </location>
</feature>
<reference evidence="11 12" key="1">
    <citation type="submission" date="2018-11" db="EMBL/GenBank/DDBJ databases">
        <title>Genome sequence of Apiotrichum porosum DSM 27194.</title>
        <authorList>
            <person name="Aliyu H."/>
            <person name="Gorte O."/>
            <person name="Ochsenreither K."/>
        </authorList>
    </citation>
    <scope>NUCLEOTIDE SEQUENCE [LARGE SCALE GENOMIC DNA]</scope>
    <source>
        <strain evidence="11 12">DSM 27194</strain>
    </source>
</reference>
<gene>
    <name evidence="11" type="primary">TRM10</name>
    <name evidence="11" type="ORF">EHS24_004005</name>
</gene>
<dbReference type="OrthoDB" id="278300at2759"/>
<proteinExistence type="predicted"/>
<feature type="compositionally biased region" description="Acidic residues" evidence="9">
    <location>
        <begin position="391"/>
        <end position="401"/>
    </location>
</feature>
<evidence type="ECO:0000256" key="1">
    <source>
        <dbReference type="ARBA" id="ARBA00012797"/>
    </source>
</evidence>
<dbReference type="AlphaFoldDB" id="A0A427Y425"/>
<evidence type="ECO:0000313" key="12">
    <source>
        <dbReference type="Proteomes" id="UP000279236"/>
    </source>
</evidence>
<dbReference type="Gene3D" id="3.40.1280.30">
    <property type="match status" value="1"/>
</dbReference>
<accession>A0A427Y425</accession>
<dbReference type="RefSeq" id="XP_028478610.1">
    <property type="nucleotide sequence ID" value="XM_028619638.1"/>
</dbReference>
<evidence type="ECO:0000256" key="9">
    <source>
        <dbReference type="SAM" id="MobiDB-lite"/>
    </source>
</evidence>
<evidence type="ECO:0000259" key="10">
    <source>
        <dbReference type="PROSITE" id="PS51675"/>
    </source>
</evidence>
<dbReference type="InterPro" id="IPR038459">
    <property type="entry name" value="MT_TRM10-typ_sf"/>
</dbReference>
<feature type="domain" description="SAM-dependent MTase TRM10-type" evidence="10">
    <location>
        <begin position="95"/>
        <end position="346"/>
    </location>
</feature>
<dbReference type="GeneID" id="39588548"/>
<dbReference type="GO" id="GO:0002939">
    <property type="term" value="P:tRNA N1-guanine methylation"/>
    <property type="evidence" value="ECO:0007669"/>
    <property type="project" value="TreeGrafter"/>
</dbReference>
<feature type="compositionally biased region" description="Low complexity" evidence="9">
    <location>
        <begin position="15"/>
        <end position="33"/>
    </location>
</feature>
<dbReference type="STRING" id="105984.A0A427Y425"/>
<feature type="region of interest" description="Disordered" evidence="9">
    <location>
        <begin position="348"/>
        <end position="401"/>
    </location>
</feature>
<evidence type="ECO:0000256" key="4">
    <source>
        <dbReference type="ARBA" id="ARBA00022679"/>
    </source>
</evidence>
<evidence type="ECO:0000256" key="8">
    <source>
        <dbReference type="ARBA" id="ARBA00048434"/>
    </source>
</evidence>
<keyword evidence="12" id="KW-1185">Reference proteome</keyword>
<evidence type="ECO:0000256" key="7">
    <source>
        <dbReference type="ARBA" id="ARBA00032166"/>
    </source>
</evidence>
<evidence type="ECO:0000313" key="11">
    <source>
        <dbReference type="EMBL" id="RSH85825.1"/>
    </source>
</evidence>
<feature type="region of interest" description="Disordered" evidence="9">
    <location>
        <begin position="1"/>
        <end position="49"/>
    </location>
</feature>
<keyword evidence="4 11" id="KW-0808">Transferase</keyword>